<organism evidence="4 5">
    <name type="scientific">Corynebacterium macginleyi</name>
    <dbReference type="NCBI Taxonomy" id="38290"/>
    <lineage>
        <taxon>Bacteria</taxon>
        <taxon>Bacillati</taxon>
        <taxon>Actinomycetota</taxon>
        <taxon>Actinomycetes</taxon>
        <taxon>Mycobacteriales</taxon>
        <taxon>Corynebacteriaceae</taxon>
        <taxon>Corynebacterium</taxon>
    </lineage>
</organism>
<feature type="transmembrane region" description="Helical" evidence="1">
    <location>
        <begin position="164"/>
        <end position="184"/>
    </location>
</feature>
<dbReference type="Pfam" id="PF13490">
    <property type="entry name" value="zf-HC2"/>
    <property type="match status" value="1"/>
</dbReference>
<keyword evidence="1" id="KW-1133">Transmembrane helix</keyword>
<dbReference type="Proteomes" id="UP000270649">
    <property type="component" value="Unassembled WGS sequence"/>
</dbReference>
<dbReference type="OrthoDB" id="5197868at2"/>
<sequence length="233" mass="25056">MLTHSQVQAAISSHLDGEEAELSVDVIDAHLEHCAECRAFRDKAAALSRSLSFVEPVDSGMAPPTDLSEVIFAGVEPEWKRASSARQANLSVARIALVVMGVVFVVWAIVEVVRASGLVPLGAEESVLDPAADPDRANLLMEGAAVRFGMACGLLWSAWRPASVTGLFPVSATMFAFLFGFGVRDIALGTVTIDQIYFLIATALSTMSLGWAWAAEKGYLVRAWWKSLNAQPY</sequence>
<feature type="transmembrane region" description="Helical" evidence="1">
    <location>
        <begin position="90"/>
        <end position="110"/>
    </location>
</feature>
<accession>A0A3M0G6I7</accession>
<comment type="caution">
    <text evidence="4">The sequence shown here is derived from an EMBL/GenBank/DDBJ whole genome shotgun (WGS) entry which is preliminary data.</text>
</comment>
<dbReference type="EMBL" id="JAACBX020000002">
    <property type="protein sequence ID" value="MBM0244803.1"/>
    <property type="molecule type" value="Genomic_DNA"/>
</dbReference>
<dbReference type="EMBL" id="REGC01000012">
    <property type="protein sequence ID" value="RMB57922.1"/>
    <property type="molecule type" value="Genomic_DNA"/>
</dbReference>
<evidence type="ECO:0000313" key="6">
    <source>
        <dbReference type="Proteomes" id="UP001518680"/>
    </source>
</evidence>
<dbReference type="Proteomes" id="UP001518680">
    <property type="component" value="Unassembled WGS sequence"/>
</dbReference>
<dbReference type="InterPro" id="IPR027383">
    <property type="entry name" value="Znf_put"/>
</dbReference>
<keyword evidence="1" id="KW-0472">Membrane</keyword>
<dbReference type="RefSeq" id="WP_121911592.1">
    <property type="nucleotide sequence ID" value="NZ_CP068291.1"/>
</dbReference>
<evidence type="ECO:0000256" key="1">
    <source>
        <dbReference type="SAM" id="Phobius"/>
    </source>
</evidence>
<name>A0A3M0G6I7_9CORY</name>
<evidence type="ECO:0000313" key="4">
    <source>
        <dbReference type="EMBL" id="RMB57922.1"/>
    </source>
</evidence>
<reference evidence="3 6" key="2">
    <citation type="submission" date="2021-01" db="EMBL/GenBank/DDBJ databases">
        <title>Complete genome sequences of Corynebacterium macginleyi strains isolated from infectious keratitis.</title>
        <authorList>
            <person name="Sagerfors S."/>
            <person name="Poehlein A."/>
            <person name="Soderquist B."/>
            <person name="Bruggemann H."/>
        </authorList>
    </citation>
    <scope>NUCLEOTIDE SEQUENCE [LARGE SCALE GENOMIC DNA]</scope>
    <source>
        <strain evidence="3 6">12T220</strain>
    </source>
</reference>
<reference evidence="4 5" key="1">
    <citation type="submission" date="2018-10" db="EMBL/GenBank/DDBJ databases">
        <title>Corynebacterium macginleyi genome sequencing and assembly of the type strain and two clinical samples.</title>
        <authorList>
            <person name="Bernier A.-M."/>
            <person name="Bernard K."/>
        </authorList>
    </citation>
    <scope>NUCLEOTIDE SEQUENCE [LARGE SCALE GENOMIC DNA]</scope>
    <source>
        <strain evidence="4 5">NML 120205</strain>
    </source>
</reference>
<keyword evidence="6" id="KW-1185">Reference proteome</keyword>
<feature type="domain" description="Putative zinc-finger" evidence="2">
    <location>
        <begin position="6"/>
        <end position="38"/>
    </location>
</feature>
<protein>
    <submittedName>
        <fullName evidence="3">Zf-HC2 domain-containing protein</fullName>
    </submittedName>
</protein>
<dbReference type="GeneID" id="92746583"/>
<evidence type="ECO:0000313" key="5">
    <source>
        <dbReference type="Proteomes" id="UP000270649"/>
    </source>
</evidence>
<gene>
    <name evidence="4" type="ORF">D9543_08980</name>
    <name evidence="3" type="ORF">GWO63_011305</name>
</gene>
<feature type="transmembrane region" description="Helical" evidence="1">
    <location>
        <begin position="196"/>
        <end position="214"/>
    </location>
</feature>
<evidence type="ECO:0000259" key="2">
    <source>
        <dbReference type="Pfam" id="PF13490"/>
    </source>
</evidence>
<proteinExistence type="predicted"/>
<dbReference type="AlphaFoldDB" id="A0A3M0G6I7"/>
<keyword evidence="1" id="KW-0812">Transmembrane</keyword>
<evidence type="ECO:0000313" key="3">
    <source>
        <dbReference type="EMBL" id="MBM0244803.1"/>
    </source>
</evidence>